<sequence>MMWLSKSRNMKKKKKEPALLSNLTRPHYIQQCKPKLWILRFSNLLLARGGVGSLRKLTAQCSSGPHASLPLSLVKDGNPFRVQLSHNHINYATTS</sequence>
<dbReference type="AlphaFoldDB" id="A0AAV4XUP0"/>
<evidence type="ECO:0000313" key="1">
    <source>
        <dbReference type="EMBL" id="GIY97605.1"/>
    </source>
</evidence>
<evidence type="ECO:0000313" key="2">
    <source>
        <dbReference type="Proteomes" id="UP001054945"/>
    </source>
</evidence>
<protein>
    <submittedName>
        <fullName evidence="1">Uncharacterized protein</fullName>
    </submittedName>
</protein>
<accession>A0AAV4XUP0</accession>
<dbReference type="Proteomes" id="UP001054945">
    <property type="component" value="Unassembled WGS sequence"/>
</dbReference>
<reference evidence="1 2" key="1">
    <citation type="submission" date="2021-06" db="EMBL/GenBank/DDBJ databases">
        <title>Caerostris extrusa draft genome.</title>
        <authorList>
            <person name="Kono N."/>
            <person name="Arakawa K."/>
        </authorList>
    </citation>
    <scope>NUCLEOTIDE SEQUENCE [LARGE SCALE GENOMIC DNA]</scope>
</reference>
<dbReference type="EMBL" id="BPLR01018187">
    <property type="protein sequence ID" value="GIY97605.1"/>
    <property type="molecule type" value="Genomic_DNA"/>
</dbReference>
<organism evidence="1 2">
    <name type="scientific">Caerostris extrusa</name>
    <name type="common">Bark spider</name>
    <name type="synonym">Caerostris bankana</name>
    <dbReference type="NCBI Taxonomy" id="172846"/>
    <lineage>
        <taxon>Eukaryota</taxon>
        <taxon>Metazoa</taxon>
        <taxon>Ecdysozoa</taxon>
        <taxon>Arthropoda</taxon>
        <taxon>Chelicerata</taxon>
        <taxon>Arachnida</taxon>
        <taxon>Araneae</taxon>
        <taxon>Araneomorphae</taxon>
        <taxon>Entelegynae</taxon>
        <taxon>Araneoidea</taxon>
        <taxon>Araneidae</taxon>
        <taxon>Caerostris</taxon>
    </lineage>
</organism>
<comment type="caution">
    <text evidence="1">The sequence shown here is derived from an EMBL/GenBank/DDBJ whole genome shotgun (WGS) entry which is preliminary data.</text>
</comment>
<gene>
    <name evidence="1" type="ORF">CEXT_795351</name>
</gene>
<proteinExistence type="predicted"/>
<name>A0AAV4XUP0_CAEEX</name>
<keyword evidence="2" id="KW-1185">Reference proteome</keyword>